<feature type="transmembrane region" description="Helical" evidence="1">
    <location>
        <begin position="24"/>
        <end position="44"/>
    </location>
</feature>
<dbReference type="RefSeq" id="WP_140472502.1">
    <property type="nucleotide sequence ID" value="NZ_RCZD01000005.1"/>
</dbReference>
<dbReference type="InterPro" id="IPR010295">
    <property type="entry name" value="DUF898"/>
</dbReference>
<dbReference type="OrthoDB" id="9765721at2"/>
<name>A0A502GJD9_9GAMM</name>
<dbReference type="EMBL" id="RCZD01000005">
    <property type="protein sequence ID" value="TPG61944.1"/>
    <property type="molecule type" value="Genomic_DNA"/>
</dbReference>
<accession>A0A502GJD9</accession>
<feature type="transmembrane region" description="Helical" evidence="1">
    <location>
        <begin position="140"/>
        <end position="166"/>
    </location>
</feature>
<keyword evidence="3" id="KW-1185">Reference proteome</keyword>
<feature type="transmembrane region" description="Helical" evidence="1">
    <location>
        <begin position="97"/>
        <end position="119"/>
    </location>
</feature>
<proteinExistence type="predicted"/>
<feature type="transmembrane region" description="Helical" evidence="1">
    <location>
        <begin position="73"/>
        <end position="91"/>
    </location>
</feature>
<protein>
    <submittedName>
        <fullName evidence="2">DUF898 domain-containing protein</fullName>
    </submittedName>
</protein>
<comment type="caution">
    <text evidence="2">The sequence shown here is derived from an EMBL/GenBank/DDBJ whole genome shotgun (WGS) entry which is preliminary data.</text>
</comment>
<reference evidence="2 3" key="1">
    <citation type="journal article" date="2019" name="Environ. Microbiol.">
        <title>Species interactions and distinct microbial communities in high Arctic permafrost affected cryosols are associated with the CH4 and CO2 gas fluxes.</title>
        <authorList>
            <person name="Altshuler I."/>
            <person name="Hamel J."/>
            <person name="Turney S."/>
            <person name="Magnuson E."/>
            <person name="Levesque R."/>
            <person name="Greer C."/>
            <person name="Whyte L.G."/>
        </authorList>
    </citation>
    <scope>NUCLEOTIDE SEQUENCE [LARGE SCALE GENOMIC DNA]</scope>
    <source>
        <strain evidence="2 3">E4</strain>
    </source>
</reference>
<feature type="transmembrane region" description="Helical" evidence="1">
    <location>
        <begin position="275"/>
        <end position="302"/>
    </location>
</feature>
<dbReference type="AlphaFoldDB" id="A0A502GJD9"/>
<dbReference type="Pfam" id="PF05987">
    <property type="entry name" value="DUF898"/>
    <property type="match status" value="1"/>
</dbReference>
<feature type="transmembrane region" description="Helical" evidence="1">
    <location>
        <begin position="230"/>
        <end position="255"/>
    </location>
</feature>
<gene>
    <name evidence="2" type="ORF">EAH77_10830</name>
</gene>
<evidence type="ECO:0000313" key="3">
    <source>
        <dbReference type="Proteomes" id="UP000317663"/>
    </source>
</evidence>
<keyword evidence="1" id="KW-0472">Membrane</keyword>
<organism evidence="2 3">
    <name type="scientific">Ewingella americana</name>
    <dbReference type="NCBI Taxonomy" id="41202"/>
    <lineage>
        <taxon>Bacteria</taxon>
        <taxon>Pseudomonadati</taxon>
        <taxon>Pseudomonadota</taxon>
        <taxon>Gammaproteobacteria</taxon>
        <taxon>Enterobacterales</taxon>
        <taxon>Yersiniaceae</taxon>
        <taxon>Ewingella</taxon>
    </lineage>
</organism>
<feature type="transmembrane region" description="Helical" evidence="1">
    <location>
        <begin position="172"/>
        <end position="193"/>
    </location>
</feature>
<evidence type="ECO:0000256" key="1">
    <source>
        <dbReference type="SAM" id="Phobius"/>
    </source>
</evidence>
<keyword evidence="1" id="KW-1133">Transmembrane helix</keyword>
<keyword evidence="1" id="KW-0812">Transmembrane</keyword>
<evidence type="ECO:0000313" key="2">
    <source>
        <dbReference type="EMBL" id="TPG61944.1"/>
    </source>
</evidence>
<sequence>MSDNKQLNESYHAVRFHGRGGEYFAIWLVNALLTIITLGIYSAWATVRRRRYFLGNTEINGDRFDYHAKPMQILKGRLLVVAGIIVFYILVALMPQLALVFVLAFLALLPWVIIRSWRYNAIMTSYRGVRFNYHCKVGRAYWTMYLCPILLILALYLPVAIIIMAVVQTGSITAMLLSALIVVVGLILGVAAVQGIISAMQHDLYVNNMFFGNAPFQASLKKKAFIKFSLLGLLLFVPFLIAAFWLMGSFIVTLYQIAMMGDISTDTTNAIMMSYFFRFFMSMVIIFVGALVVASYQVVAIRNYVFNQTKIDGHVQLHSSMKTLSYLGLLFTNTLIVIFSLGLATPVAHVRYARYIANCTAVEGDLSLLNVQAHHDTANTAVAEEVAQAFDLGVGI</sequence>
<dbReference type="Proteomes" id="UP000317663">
    <property type="component" value="Unassembled WGS sequence"/>
</dbReference>
<feature type="transmembrane region" description="Helical" evidence="1">
    <location>
        <begin position="323"/>
        <end position="344"/>
    </location>
</feature>